<keyword evidence="13" id="KW-1185">Reference proteome</keyword>
<dbReference type="Proteomes" id="UP000478052">
    <property type="component" value="Unassembled WGS sequence"/>
</dbReference>
<comment type="similarity">
    <text evidence="1 8">Belongs to the metallo-dependent hydrolases superfamily. NagA family.</text>
</comment>
<comment type="caution">
    <text evidence="12">The sequence shown here is derived from an EMBL/GenBank/DDBJ whole genome shotgun (WGS) entry which is preliminary data.</text>
</comment>
<feature type="domain" description="Amidohydrolase-related" evidence="11">
    <location>
        <begin position="55"/>
        <end position="371"/>
    </location>
</feature>
<evidence type="ECO:0000256" key="8">
    <source>
        <dbReference type="PIRNR" id="PIRNR038994"/>
    </source>
</evidence>
<dbReference type="PANTHER" id="PTHR11113:SF14">
    <property type="entry name" value="N-ACETYLGLUCOSAMINE-6-PHOSPHATE DEACETYLASE"/>
    <property type="match status" value="1"/>
</dbReference>
<feature type="active site" description="Proton donor/acceptor" evidence="9">
    <location>
        <position position="265"/>
    </location>
</feature>
<dbReference type="SUPFAM" id="SSF51338">
    <property type="entry name" value="Composite domain of metallo-dependent hydrolases"/>
    <property type="match status" value="1"/>
</dbReference>
<keyword evidence="4 10" id="KW-0479">Metal-binding</keyword>
<evidence type="ECO:0000256" key="4">
    <source>
        <dbReference type="ARBA" id="ARBA00022723"/>
    </source>
</evidence>
<dbReference type="InterPro" id="IPR003764">
    <property type="entry name" value="GlcNAc_6-P_deAcase"/>
</dbReference>
<dbReference type="Pfam" id="PF01979">
    <property type="entry name" value="Amidohydro_1"/>
    <property type="match status" value="1"/>
</dbReference>
<evidence type="ECO:0000256" key="2">
    <source>
        <dbReference type="ARBA" id="ARBA00011899"/>
    </source>
</evidence>
<dbReference type="InterPro" id="IPR032466">
    <property type="entry name" value="Metal_Hydrolase"/>
</dbReference>
<sequence>MNIVTKYFNCNILKDGKILTQDLWVVDGRIANPEIIFYDKKKIPDVEIDCLGSLITPGFIDLQINGAFGVDFTYHKGDGLDIVKKGLLQYGVTGFCPTIVSTTCSNYHEASIILPKFKRCHGNEQGAAILGAHVEGPFISKLKHGAHSISNIKTLENSNLIDTYGSLNNIAIVTLAPELNGSMETIKLLSNKGIVVSLGHTSSDMETSIQAFHHRDPGLIGLIACPPSVEKPLFFGIIADGTHTHPTALKIAHKINSEGLVLVTDALSAIGLPDGIHYLGDKQIEVKNSKAYIANTNTLCGSVTSLDECMRYFLNATNCSVAEAIEAITLHPAKVLGIQQFKGTLNYGADADFVFLGNKLNVQSTWINGQCVFKHSSGAGFIEKKNNLNIS</sequence>
<protein>
    <recommendedName>
        <fullName evidence="3 8">N-acetylglucosamine-6-phosphate deacetylase</fullName>
        <ecNumber evidence="2 8">3.5.1.25</ecNumber>
    </recommendedName>
</protein>
<dbReference type="Gene3D" id="2.30.40.10">
    <property type="entry name" value="Urease, subunit C, domain 1"/>
    <property type="match status" value="1"/>
</dbReference>
<evidence type="ECO:0000313" key="12">
    <source>
        <dbReference type="EMBL" id="KAF0750496.1"/>
    </source>
</evidence>
<evidence type="ECO:0000256" key="7">
    <source>
        <dbReference type="ARBA" id="ARBA00047647"/>
    </source>
</evidence>
<comment type="cofactor">
    <cofactor evidence="10">
        <name>a divalent metal cation</name>
        <dbReference type="ChEBI" id="CHEBI:60240"/>
    </cofactor>
    <text evidence="10">Binds 1 divalent metal cation per subunit.</text>
</comment>
<dbReference type="InterPro" id="IPR011059">
    <property type="entry name" value="Metal-dep_hydrolase_composite"/>
</dbReference>
<dbReference type="EC" id="3.5.1.25" evidence="2 8"/>
<dbReference type="PIRSF" id="PIRSF038994">
    <property type="entry name" value="NagA"/>
    <property type="match status" value="1"/>
</dbReference>
<evidence type="ECO:0000256" key="6">
    <source>
        <dbReference type="ARBA" id="ARBA00023277"/>
    </source>
</evidence>
<gene>
    <name evidence="12" type="ORF">FWK35_00014487</name>
</gene>
<feature type="binding site" evidence="10">
    <location>
        <position position="200"/>
    </location>
    <ligand>
        <name>Zn(2+)</name>
        <dbReference type="ChEBI" id="CHEBI:29105"/>
    </ligand>
</feature>
<organism evidence="12 13">
    <name type="scientific">Aphis craccivora</name>
    <name type="common">Cowpea aphid</name>
    <dbReference type="NCBI Taxonomy" id="307492"/>
    <lineage>
        <taxon>Eukaryota</taxon>
        <taxon>Metazoa</taxon>
        <taxon>Ecdysozoa</taxon>
        <taxon>Arthropoda</taxon>
        <taxon>Hexapoda</taxon>
        <taxon>Insecta</taxon>
        <taxon>Pterygota</taxon>
        <taxon>Neoptera</taxon>
        <taxon>Paraneoptera</taxon>
        <taxon>Hemiptera</taxon>
        <taxon>Sternorrhyncha</taxon>
        <taxon>Aphidomorpha</taxon>
        <taxon>Aphidoidea</taxon>
        <taxon>Aphididae</taxon>
        <taxon>Aphidini</taxon>
        <taxon>Aphis</taxon>
        <taxon>Aphis</taxon>
    </lineage>
</organism>
<dbReference type="OrthoDB" id="10264777at2759"/>
<dbReference type="AlphaFoldDB" id="A0A6G0Y711"/>
<dbReference type="Gene3D" id="3.20.20.140">
    <property type="entry name" value="Metal-dependent hydrolases"/>
    <property type="match status" value="1"/>
</dbReference>
<dbReference type="GO" id="GO:0008448">
    <property type="term" value="F:N-acetylglucosamine-6-phosphate deacetylase activity"/>
    <property type="evidence" value="ECO:0007669"/>
    <property type="project" value="UniProtKB-UniRule"/>
</dbReference>
<proteinExistence type="inferred from homology"/>
<dbReference type="PANTHER" id="PTHR11113">
    <property type="entry name" value="N-ACETYLGLUCOSAMINE-6-PHOSPHATE DEACETYLASE"/>
    <property type="match status" value="1"/>
</dbReference>
<feature type="binding site" evidence="10">
    <location>
        <position position="135"/>
    </location>
    <ligand>
        <name>Zn(2+)</name>
        <dbReference type="ChEBI" id="CHEBI:29105"/>
    </ligand>
</feature>
<evidence type="ECO:0000256" key="10">
    <source>
        <dbReference type="PIRSR" id="PIRSR038994-3"/>
    </source>
</evidence>
<comment type="catalytic activity">
    <reaction evidence="7 8">
        <text>N-acetyl-D-glucosamine 6-phosphate + H2O = D-glucosamine 6-phosphate + acetate</text>
        <dbReference type="Rhea" id="RHEA:22936"/>
        <dbReference type="ChEBI" id="CHEBI:15377"/>
        <dbReference type="ChEBI" id="CHEBI:30089"/>
        <dbReference type="ChEBI" id="CHEBI:57513"/>
        <dbReference type="ChEBI" id="CHEBI:58725"/>
        <dbReference type="EC" id="3.5.1.25"/>
    </reaction>
</comment>
<evidence type="ECO:0000256" key="5">
    <source>
        <dbReference type="ARBA" id="ARBA00022801"/>
    </source>
</evidence>
<keyword evidence="5 8" id="KW-0378">Hydrolase</keyword>
<reference evidence="12 13" key="1">
    <citation type="submission" date="2019-08" db="EMBL/GenBank/DDBJ databases">
        <title>Whole genome of Aphis craccivora.</title>
        <authorList>
            <person name="Voronova N.V."/>
            <person name="Shulinski R.S."/>
            <person name="Bandarenka Y.V."/>
            <person name="Zhorov D.G."/>
            <person name="Warner D."/>
        </authorList>
    </citation>
    <scope>NUCLEOTIDE SEQUENCE [LARGE SCALE GENOMIC DNA]</scope>
    <source>
        <strain evidence="12">180601</strain>
        <tissue evidence="12">Whole Body</tissue>
    </source>
</reference>
<evidence type="ECO:0000256" key="9">
    <source>
        <dbReference type="PIRSR" id="PIRSR038994-1"/>
    </source>
</evidence>
<evidence type="ECO:0000256" key="1">
    <source>
        <dbReference type="ARBA" id="ARBA00010716"/>
    </source>
</evidence>
<accession>A0A6G0Y711</accession>
<dbReference type="InterPro" id="IPR006680">
    <property type="entry name" value="Amidohydro-rel"/>
</dbReference>
<dbReference type="SUPFAM" id="SSF51556">
    <property type="entry name" value="Metallo-dependent hydrolases"/>
    <property type="match status" value="1"/>
</dbReference>
<name>A0A6G0Y711_APHCR</name>
<dbReference type="EMBL" id="VUJU01005700">
    <property type="protein sequence ID" value="KAF0750496.1"/>
    <property type="molecule type" value="Genomic_DNA"/>
</dbReference>
<dbReference type="GO" id="GO:0046872">
    <property type="term" value="F:metal ion binding"/>
    <property type="evidence" value="ECO:0007669"/>
    <property type="project" value="UniProtKB-KW"/>
</dbReference>
<evidence type="ECO:0000313" key="13">
    <source>
        <dbReference type="Proteomes" id="UP000478052"/>
    </source>
</evidence>
<evidence type="ECO:0000256" key="3">
    <source>
        <dbReference type="ARBA" id="ARBA00018029"/>
    </source>
</evidence>
<dbReference type="GO" id="GO:0006046">
    <property type="term" value="P:N-acetylglucosamine catabolic process"/>
    <property type="evidence" value="ECO:0007669"/>
    <property type="project" value="TreeGrafter"/>
</dbReference>
<keyword evidence="6 8" id="KW-0119">Carbohydrate metabolism</keyword>
<evidence type="ECO:0000259" key="11">
    <source>
        <dbReference type="Pfam" id="PF01979"/>
    </source>
</evidence>